<protein>
    <submittedName>
        <fullName evidence="2">Uncharacterized protein</fullName>
    </submittedName>
</protein>
<dbReference type="Proteomes" id="UP000007963">
    <property type="component" value="Unassembled WGS sequence"/>
</dbReference>
<gene>
    <name evidence="2" type="ORF">ATEG_04209</name>
</gene>
<reference evidence="3" key="1">
    <citation type="submission" date="2005-09" db="EMBL/GenBank/DDBJ databases">
        <title>Annotation of the Aspergillus terreus NIH2624 genome.</title>
        <authorList>
            <person name="Birren B.W."/>
            <person name="Lander E.S."/>
            <person name="Galagan J.E."/>
            <person name="Nusbaum C."/>
            <person name="Devon K."/>
            <person name="Henn M."/>
            <person name="Ma L.-J."/>
            <person name="Jaffe D.B."/>
            <person name="Butler J."/>
            <person name="Alvarez P."/>
            <person name="Gnerre S."/>
            <person name="Grabherr M."/>
            <person name="Kleber M."/>
            <person name="Mauceli E.W."/>
            <person name="Brockman W."/>
            <person name="Rounsley S."/>
            <person name="Young S.K."/>
            <person name="LaButti K."/>
            <person name="Pushparaj V."/>
            <person name="DeCaprio D."/>
            <person name="Crawford M."/>
            <person name="Koehrsen M."/>
            <person name="Engels R."/>
            <person name="Montgomery P."/>
            <person name="Pearson M."/>
            <person name="Howarth C."/>
            <person name="Larson L."/>
            <person name="Luoma S."/>
            <person name="White J."/>
            <person name="Alvarado L."/>
            <person name="Kodira C.D."/>
            <person name="Zeng Q."/>
            <person name="Oleary S."/>
            <person name="Yandava C."/>
            <person name="Denning D.W."/>
            <person name="Nierman W.C."/>
            <person name="Milne T."/>
            <person name="Madden K."/>
        </authorList>
    </citation>
    <scope>NUCLEOTIDE SEQUENCE [LARGE SCALE GENOMIC DNA]</scope>
    <source>
        <strain evidence="3">NIH 2624 / FGSC A1156</strain>
    </source>
</reference>
<proteinExistence type="predicted"/>
<dbReference type="VEuPathDB" id="FungiDB:ATEG_04209"/>
<dbReference type="RefSeq" id="XP_001213387.1">
    <property type="nucleotide sequence ID" value="XM_001213387.1"/>
</dbReference>
<dbReference type="GeneID" id="4318544"/>
<feature type="signal peptide" evidence="1">
    <location>
        <begin position="1"/>
        <end position="24"/>
    </location>
</feature>
<keyword evidence="1" id="KW-0732">Signal</keyword>
<evidence type="ECO:0000313" key="2">
    <source>
        <dbReference type="EMBL" id="EAU36011.1"/>
    </source>
</evidence>
<evidence type="ECO:0000256" key="1">
    <source>
        <dbReference type="SAM" id="SignalP"/>
    </source>
</evidence>
<feature type="chain" id="PRO_5004170526" evidence="1">
    <location>
        <begin position="25"/>
        <end position="368"/>
    </location>
</feature>
<dbReference type="AlphaFoldDB" id="Q0CQ25"/>
<sequence>MHLNDLPVAIFFLILRFLVRLSAPNGDEPLYVEFQTFQTNCKESNEPISYLLVPLICAIPNSLINYTVGHVFATMLILEGEGTPTASRYSDTEHQKDHSHGSRITDSPLKTFAFLRATGGAHMFFRGLSISILYHVCLYLFTATLHLLTGPSIFAAALIDILARVLLAELHLTWTHATICARSNTFVPLTHNPQRWSALLIPTLVRATARSAMLHLPHAVNRSSTLLFPHPSVNSAAHDGLVPHLFAFGEVGTLFQWVLIRVFVLMPATIALTLVEARFLDDAEATILPDATGRRRAKMRDFVDGRMRLVRMEGVGQGVYRFVRGKTFIGLCRLHAIKCSVEFVVECVVWWAADVMGVVYTPEAFQAS</sequence>
<dbReference type="OMA" id="HYIAYFE"/>
<dbReference type="STRING" id="341663.Q0CQ25"/>
<dbReference type="EMBL" id="CH476598">
    <property type="protein sequence ID" value="EAU36011.1"/>
    <property type="molecule type" value="Genomic_DNA"/>
</dbReference>
<dbReference type="OrthoDB" id="2896006at2759"/>
<evidence type="ECO:0000313" key="3">
    <source>
        <dbReference type="Proteomes" id="UP000007963"/>
    </source>
</evidence>
<name>Q0CQ25_ASPTN</name>
<organism evidence="2 3">
    <name type="scientific">Aspergillus terreus (strain NIH 2624 / FGSC A1156)</name>
    <dbReference type="NCBI Taxonomy" id="341663"/>
    <lineage>
        <taxon>Eukaryota</taxon>
        <taxon>Fungi</taxon>
        <taxon>Dikarya</taxon>
        <taxon>Ascomycota</taxon>
        <taxon>Pezizomycotina</taxon>
        <taxon>Eurotiomycetes</taxon>
        <taxon>Eurotiomycetidae</taxon>
        <taxon>Eurotiales</taxon>
        <taxon>Aspergillaceae</taxon>
        <taxon>Aspergillus</taxon>
        <taxon>Aspergillus subgen. Circumdati</taxon>
    </lineage>
</organism>
<dbReference type="HOGENOM" id="CLU_752240_0_0_1"/>
<accession>Q0CQ25</accession>